<organism evidence="2 3">
    <name type="scientific">Ignelater luminosus</name>
    <name type="common">Cucubano</name>
    <name type="synonym">Pyrophorus luminosus</name>
    <dbReference type="NCBI Taxonomy" id="2038154"/>
    <lineage>
        <taxon>Eukaryota</taxon>
        <taxon>Metazoa</taxon>
        <taxon>Ecdysozoa</taxon>
        <taxon>Arthropoda</taxon>
        <taxon>Hexapoda</taxon>
        <taxon>Insecta</taxon>
        <taxon>Pterygota</taxon>
        <taxon>Neoptera</taxon>
        <taxon>Endopterygota</taxon>
        <taxon>Coleoptera</taxon>
        <taxon>Polyphaga</taxon>
        <taxon>Elateriformia</taxon>
        <taxon>Elateroidea</taxon>
        <taxon>Elateridae</taxon>
        <taxon>Agrypninae</taxon>
        <taxon>Pyrophorini</taxon>
        <taxon>Ignelater</taxon>
    </lineage>
</organism>
<evidence type="ECO:0000256" key="1">
    <source>
        <dbReference type="ARBA" id="ARBA00010105"/>
    </source>
</evidence>
<reference evidence="2" key="1">
    <citation type="submission" date="2019-08" db="EMBL/GenBank/DDBJ databases">
        <title>The genome of the North American firefly Photinus pyralis.</title>
        <authorList>
            <consortium name="Photinus pyralis genome working group"/>
            <person name="Fallon T.R."/>
            <person name="Sander Lower S.E."/>
            <person name="Weng J.-K."/>
        </authorList>
    </citation>
    <scope>NUCLEOTIDE SEQUENCE</scope>
    <source>
        <strain evidence="2">TRF0915ILg1</strain>
        <tissue evidence="2">Whole body</tissue>
    </source>
</reference>
<dbReference type="AlphaFoldDB" id="A0A8K0G141"/>
<dbReference type="GO" id="GO:0005737">
    <property type="term" value="C:cytoplasm"/>
    <property type="evidence" value="ECO:0007669"/>
    <property type="project" value="TreeGrafter"/>
</dbReference>
<proteinExistence type="inferred from homology"/>
<evidence type="ECO:0000313" key="3">
    <source>
        <dbReference type="Proteomes" id="UP000801492"/>
    </source>
</evidence>
<dbReference type="PANTHER" id="PTHR11215:SF1">
    <property type="entry name" value="MYG1 EXONUCLEASE"/>
    <property type="match status" value="1"/>
</dbReference>
<comment type="caution">
    <text evidence="2">The sequence shown here is derived from an EMBL/GenBank/DDBJ whole genome shotgun (WGS) entry which is preliminary data.</text>
</comment>
<evidence type="ECO:0000313" key="2">
    <source>
        <dbReference type="EMBL" id="KAF2887955.1"/>
    </source>
</evidence>
<name>A0A8K0G141_IGNLU</name>
<accession>A0A8K0G141</accession>
<dbReference type="Pfam" id="PF03690">
    <property type="entry name" value="MYG1_exonuc"/>
    <property type="match status" value="1"/>
</dbReference>
<dbReference type="PANTHER" id="PTHR11215">
    <property type="entry name" value="METAL DEPENDENT HYDROLASE - RELATED"/>
    <property type="match status" value="1"/>
</dbReference>
<dbReference type="Proteomes" id="UP000801492">
    <property type="component" value="Unassembled WGS sequence"/>
</dbReference>
<gene>
    <name evidence="2" type="ORF">ILUMI_18218</name>
</gene>
<dbReference type="GO" id="GO:0005634">
    <property type="term" value="C:nucleus"/>
    <property type="evidence" value="ECO:0007669"/>
    <property type="project" value="TreeGrafter"/>
</dbReference>
<dbReference type="OrthoDB" id="10265310at2759"/>
<dbReference type="InterPro" id="IPR003226">
    <property type="entry name" value="MYG1_exonuclease"/>
</dbReference>
<comment type="similarity">
    <text evidence="1">Belongs to the MYG1 family.</text>
</comment>
<protein>
    <submittedName>
        <fullName evidence="2">Uncharacterized protein</fullName>
    </submittedName>
</protein>
<keyword evidence="3" id="KW-1185">Reference proteome</keyword>
<sequence>MALPNFTAKLLEYPAVAAVRVWKGFQIMASESKHPRVIKKIGTHSGVFHCDEALACFMLKQLKEYRDAEIIRTRDQSILDMCDIVVDVGGVYDPKTHRYDHHQRNFNHTLSTVRPDIAKNKHIKLSSAGLIYAHFGMEVLSEILVNNKCTPSTECLRGIYLAVYEGFVEELDAVDNGIPMYAEGHPRYRINTHLSARIHKLNPEWNAPEQESSNKLFENAMNLAGTEFTQNVIEAGTVWWPAREIVKKAITGRKTVYSTGEIIELKERCPWKDHLLSLEEEMDMAGQIKFVIFHDKSDSWRVQGIPVQPDSFVCRIFLHKDWRGVRDEQLSDIAGIKGCIFCHATGFIGGNKTREGALEMAIQSLKTAAVNSD</sequence>
<dbReference type="EMBL" id="VTPC01080901">
    <property type="protein sequence ID" value="KAF2887955.1"/>
    <property type="molecule type" value="Genomic_DNA"/>
</dbReference>